<name>A0A285U411_9HYPH</name>
<feature type="binding site" evidence="8">
    <location>
        <position position="99"/>
    </location>
    <ligand>
        <name>Mg(2+)</name>
        <dbReference type="ChEBI" id="CHEBI:18420"/>
    </ligand>
</feature>
<dbReference type="PANTHER" id="PTHR33653:SF1">
    <property type="entry name" value="RIBONUCLEASE VAPC2"/>
    <property type="match status" value="1"/>
</dbReference>
<keyword evidence="10" id="KW-0255">Endonuclease</keyword>
<dbReference type="AlphaFoldDB" id="A0A285U411"/>
<keyword evidence="3 8" id="KW-0540">Nuclease</keyword>
<dbReference type="CDD" id="cd18745">
    <property type="entry name" value="PIN_VapC4-5_FitB-like"/>
    <property type="match status" value="1"/>
</dbReference>
<dbReference type="InterPro" id="IPR022907">
    <property type="entry name" value="VapC_family"/>
</dbReference>
<dbReference type="Gene3D" id="3.40.50.1010">
    <property type="entry name" value="5'-nuclease"/>
    <property type="match status" value="1"/>
</dbReference>
<dbReference type="EMBL" id="OBQD01000003">
    <property type="protein sequence ID" value="SOC36680.1"/>
    <property type="molecule type" value="Genomic_DNA"/>
</dbReference>
<dbReference type="GO" id="GO:0004519">
    <property type="term" value="F:endonuclease activity"/>
    <property type="evidence" value="ECO:0007669"/>
    <property type="project" value="UniProtKB-KW"/>
</dbReference>
<feature type="binding site" evidence="8">
    <location>
        <position position="7"/>
    </location>
    <ligand>
        <name>Mg(2+)</name>
        <dbReference type="ChEBI" id="CHEBI:18420"/>
    </ligand>
</feature>
<keyword evidence="8" id="KW-0800">Toxin</keyword>
<protein>
    <recommendedName>
        <fullName evidence="8">Ribonuclease VapC</fullName>
        <shortName evidence="8">RNase VapC</shortName>
        <ecNumber evidence="8">3.1.-.-</ecNumber>
    </recommendedName>
    <alternativeName>
        <fullName evidence="8">Toxin VapC</fullName>
    </alternativeName>
</protein>
<dbReference type="Proteomes" id="UP000219167">
    <property type="component" value="Unassembled WGS sequence"/>
</dbReference>
<evidence type="ECO:0000256" key="5">
    <source>
        <dbReference type="ARBA" id="ARBA00022801"/>
    </source>
</evidence>
<dbReference type="PANTHER" id="PTHR33653">
    <property type="entry name" value="RIBONUCLEASE VAPC2"/>
    <property type="match status" value="1"/>
</dbReference>
<proteinExistence type="inferred from homology"/>
<evidence type="ECO:0000256" key="2">
    <source>
        <dbReference type="ARBA" id="ARBA00022649"/>
    </source>
</evidence>
<accession>A0A285U411</accession>
<organism evidence="10 11">
    <name type="scientific">Rhizobium subbaraonis</name>
    <dbReference type="NCBI Taxonomy" id="908946"/>
    <lineage>
        <taxon>Bacteria</taxon>
        <taxon>Pseudomonadati</taxon>
        <taxon>Pseudomonadota</taxon>
        <taxon>Alphaproteobacteria</taxon>
        <taxon>Hyphomicrobiales</taxon>
        <taxon>Rhizobiaceae</taxon>
        <taxon>Rhizobium/Agrobacterium group</taxon>
        <taxon>Rhizobium</taxon>
    </lineage>
</organism>
<evidence type="ECO:0000256" key="3">
    <source>
        <dbReference type="ARBA" id="ARBA00022722"/>
    </source>
</evidence>
<evidence type="ECO:0000256" key="8">
    <source>
        <dbReference type="HAMAP-Rule" id="MF_00265"/>
    </source>
</evidence>
<gene>
    <name evidence="8" type="primary">vapC</name>
    <name evidence="10" type="ORF">SAMN05892877_10318</name>
</gene>
<dbReference type="Pfam" id="PF01850">
    <property type="entry name" value="PIN"/>
    <property type="match status" value="1"/>
</dbReference>
<dbReference type="InterPro" id="IPR002716">
    <property type="entry name" value="PIN_dom"/>
</dbReference>
<evidence type="ECO:0000259" key="9">
    <source>
        <dbReference type="Pfam" id="PF01850"/>
    </source>
</evidence>
<evidence type="ECO:0000256" key="1">
    <source>
        <dbReference type="ARBA" id="ARBA00001946"/>
    </source>
</evidence>
<dbReference type="EC" id="3.1.-.-" evidence="8"/>
<sequence>MTFRLLDTNAVISLVARRSEPLLQRVEASEPGSLAVSSVVAHELYFGAYRSERVAYNLETLRLLFTDLAILDFDREDGRVAGEIRAELKRRGTPIGPYDTLIAGQAKARGLTLVTNNTGEFSRIAGLRIEDWTTNR</sequence>
<reference evidence="10 11" key="1">
    <citation type="submission" date="2017-08" db="EMBL/GenBank/DDBJ databases">
        <authorList>
            <person name="de Groot N.N."/>
        </authorList>
    </citation>
    <scope>NUCLEOTIDE SEQUENCE [LARGE SCALE GENOMIC DNA]</scope>
    <source>
        <strain evidence="10 11">JC85</strain>
    </source>
</reference>
<dbReference type="GO" id="GO:0004540">
    <property type="term" value="F:RNA nuclease activity"/>
    <property type="evidence" value="ECO:0007669"/>
    <property type="project" value="InterPro"/>
</dbReference>
<dbReference type="GO" id="GO:0000287">
    <property type="term" value="F:magnesium ion binding"/>
    <property type="evidence" value="ECO:0007669"/>
    <property type="project" value="UniProtKB-UniRule"/>
</dbReference>
<dbReference type="RefSeq" id="WP_097136825.1">
    <property type="nucleotide sequence ID" value="NZ_OBQD01000003.1"/>
</dbReference>
<dbReference type="GO" id="GO:0016787">
    <property type="term" value="F:hydrolase activity"/>
    <property type="evidence" value="ECO:0007669"/>
    <property type="project" value="UniProtKB-KW"/>
</dbReference>
<dbReference type="OrthoDB" id="9796690at2"/>
<comment type="similarity">
    <text evidence="7 8">Belongs to the PINc/VapC protein family.</text>
</comment>
<evidence type="ECO:0000256" key="4">
    <source>
        <dbReference type="ARBA" id="ARBA00022723"/>
    </source>
</evidence>
<comment type="function">
    <text evidence="8">Toxic component of a toxin-antitoxin (TA) system. An RNase.</text>
</comment>
<dbReference type="InterPro" id="IPR050556">
    <property type="entry name" value="Type_II_TA_system_RNase"/>
</dbReference>
<keyword evidence="5 8" id="KW-0378">Hydrolase</keyword>
<evidence type="ECO:0000313" key="10">
    <source>
        <dbReference type="EMBL" id="SOC36680.1"/>
    </source>
</evidence>
<keyword evidence="11" id="KW-1185">Reference proteome</keyword>
<dbReference type="GO" id="GO:0090729">
    <property type="term" value="F:toxin activity"/>
    <property type="evidence" value="ECO:0007669"/>
    <property type="project" value="UniProtKB-KW"/>
</dbReference>
<comment type="cofactor">
    <cofactor evidence="1 8">
        <name>Mg(2+)</name>
        <dbReference type="ChEBI" id="CHEBI:18420"/>
    </cofactor>
</comment>
<evidence type="ECO:0000256" key="6">
    <source>
        <dbReference type="ARBA" id="ARBA00022842"/>
    </source>
</evidence>
<evidence type="ECO:0000256" key="7">
    <source>
        <dbReference type="ARBA" id="ARBA00038093"/>
    </source>
</evidence>
<dbReference type="HAMAP" id="MF_00265">
    <property type="entry name" value="VapC_Nob1"/>
    <property type="match status" value="1"/>
</dbReference>
<keyword evidence="2 8" id="KW-1277">Toxin-antitoxin system</keyword>
<feature type="domain" description="PIN" evidence="9">
    <location>
        <begin position="5"/>
        <end position="126"/>
    </location>
</feature>
<evidence type="ECO:0000313" key="11">
    <source>
        <dbReference type="Proteomes" id="UP000219167"/>
    </source>
</evidence>
<dbReference type="InterPro" id="IPR029060">
    <property type="entry name" value="PIN-like_dom_sf"/>
</dbReference>
<dbReference type="SUPFAM" id="SSF88723">
    <property type="entry name" value="PIN domain-like"/>
    <property type="match status" value="1"/>
</dbReference>
<keyword evidence="4 8" id="KW-0479">Metal-binding</keyword>
<keyword evidence="6 8" id="KW-0460">Magnesium</keyword>